<reference evidence="6 7" key="1">
    <citation type="submission" date="2022-01" db="EMBL/GenBank/DDBJ databases">
        <authorList>
            <person name="Xiong W."/>
            <person name="Schranz E."/>
        </authorList>
    </citation>
    <scope>NUCLEOTIDE SEQUENCE [LARGE SCALE GENOMIC DNA]</scope>
</reference>
<sequence>MNLPQPSPPSPQFPLPATTTHLRNQSSHRRNDSSGKTIHEDKFVTSHGCLLDESDDHKRITLDDDITCLDDIDPSHSSRVGSNEVKLSLMELDSIQADDNEGDDTQELKSFEEDDSDLRDLDPPENANVVGVFLLLVVCSLFTSSSPPFSLSKSASFKNSSLYLGYRRGPESQGWLNHMQTPSSSSSSSPSFPPSKSTSIKNSSQYLGYGGESQVLFNHVILRQIPSSTIEILSTNSSQVSISSTNATSHRSHQVMAMIFLGSLGEITLTGLAVAFFMFSIQRRGKNKVSWIPINNLRLSSIKSAIRVADQSLIMDGNFNSRIYHANLKGYGDVGITRFRKPNQSIILNNLSVGCVTQNMVQFHGYYCDKDLYLVHEWMPLGSLDRLLLRQTGGLTFDRRLRILLQISACIEYLHEDCGTPISHKDIATSNIMVDADFNAKLCDLGLTEIFNKIDIKFPTCRVGYYSPEYLFSGVSSPKTDVYSFGVVVLEVATGRLVVNEPVKEWVWKFWEKNNLVATADPKMMGMFVKNDFERIVMTGLICMHSNWRKRPTIKDAGRMRCCPICQTKCLY</sequence>
<gene>
    <name evidence="6" type="ORF">LVIROSA_LOCUS31818</name>
</gene>
<evidence type="ECO:0000256" key="4">
    <source>
        <dbReference type="SAM" id="Phobius"/>
    </source>
</evidence>
<dbReference type="GO" id="GO:0005524">
    <property type="term" value="F:ATP binding"/>
    <property type="evidence" value="ECO:0007669"/>
    <property type="project" value="UniProtKB-KW"/>
</dbReference>
<comment type="caution">
    <text evidence="6">The sequence shown here is derived from an EMBL/GenBank/DDBJ whole genome shotgun (WGS) entry which is preliminary data.</text>
</comment>
<feature type="compositionally biased region" description="Low complexity" evidence="3">
    <location>
        <begin position="182"/>
        <end position="199"/>
    </location>
</feature>
<feature type="domain" description="Protein kinase" evidence="5">
    <location>
        <begin position="253"/>
        <end position="572"/>
    </location>
</feature>
<feature type="region of interest" description="Disordered" evidence="3">
    <location>
        <begin position="174"/>
        <end position="199"/>
    </location>
</feature>
<dbReference type="PROSITE" id="PS50011">
    <property type="entry name" value="PROTEIN_KINASE_DOM"/>
    <property type="match status" value="1"/>
</dbReference>
<evidence type="ECO:0000259" key="5">
    <source>
        <dbReference type="PROSITE" id="PS50011"/>
    </source>
</evidence>
<dbReference type="InterPro" id="IPR011009">
    <property type="entry name" value="Kinase-like_dom_sf"/>
</dbReference>
<evidence type="ECO:0000313" key="6">
    <source>
        <dbReference type="EMBL" id="CAH1446098.1"/>
    </source>
</evidence>
<keyword evidence="7" id="KW-1185">Reference proteome</keyword>
<feature type="compositionally biased region" description="Basic and acidic residues" evidence="3">
    <location>
        <begin position="29"/>
        <end position="39"/>
    </location>
</feature>
<evidence type="ECO:0000313" key="7">
    <source>
        <dbReference type="Proteomes" id="UP001157418"/>
    </source>
</evidence>
<keyword evidence="4" id="KW-1133">Transmembrane helix</keyword>
<feature type="compositionally biased region" description="Pro residues" evidence="3">
    <location>
        <begin position="1"/>
        <end position="14"/>
    </location>
</feature>
<dbReference type="EMBL" id="CAKMRJ010005523">
    <property type="protein sequence ID" value="CAH1446098.1"/>
    <property type="molecule type" value="Genomic_DNA"/>
</dbReference>
<keyword evidence="4" id="KW-0472">Membrane</keyword>
<feature type="transmembrane region" description="Helical" evidence="4">
    <location>
        <begin position="255"/>
        <end position="279"/>
    </location>
</feature>
<protein>
    <recommendedName>
        <fullName evidence="5">Protein kinase domain-containing protein</fullName>
    </recommendedName>
</protein>
<dbReference type="InterPro" id="IPR001245">
    <property type="entry name" value="Ser-Thr/Tyr_kinase_cat_dom"/>
</dbReference>
<dbReference type="GO" id="GO:0004672">
    <property type="term" value="F:protein kinase activity"/>
    <property type="evidence" value="ECO:0007669"/>
    <property type="project" value="InterPro"/>
</dbReference>
<keyword evidence="2" id="KW-0067">ATP-binding</keyword>
<keyword evidence="4" id="KW-0812">Transmembrane</keyword>
<feature type="region of interest" description="Disordered" evidence="3">
    <location>
        <begin position="1"/>
        <end position="39"/>
    </location>
</feature>
<dbReference type="GO" id="GO:0051707">
    <property type="term" value="P:response to other organism"/>
    <property type="evidence" value="ECO:0007669"/>
    <property type="project" value="UniProtKB-ARBA"/>
</dbReference>
<dbReference type="PANTHER" id="PTHR27007">
    <property type="match status" value="1"/>
</dbReference>
<organism evidence="6 7">
    <name type="scientific">Lactuca virosa</name>
    <dbReference type="NCBI Taxonomy" id="75947"/>
    <lineage>
        <taxon>Eukaryota</taxon>
        <taxon>Viridiplantae</taxon>
        <taxon>Streptophyta</taxon>
        <taxon>Embryophyta</taxon>
        <taxon>Tracheophyta</taxon>
        <taxon>Spermatophyta</taxon>
        <taxon>Magnoliopsida</taxon>
        <taxon>eudicotyledons</taxon>
        <taxon>Gunneridae</taxon>
        <taxon>Pentapetalae</taxon>
        <taxon>asterids</taxon>
        <taxon>campanulids</taxon>
        <taxon>Asterales</taxon>
        <taxon>Asteraceae</taxon>
        <taxon>Cichorioideae</taxon>
        <taxon>Cichorieae</taxon>
        <taxon>Lactucinae</taxon>
        <taxon>Lactuca</taxon>
    </lineage>
</organism>
<proteinExistence type="predicted"/>
<dbReference type="AlphaFoldDB" id="A0AAU9P801"/>
<evidence type="ECO:0000256" key="1">
    <source>
        <dbReference type="ARBA" id="ARBA00022741"/>
    </source>
</evidence>
<dbReference type="Pfam" id="PF07714">
    <property type="entry name" value="PK_Tyr_Ser-Thr"/>
    <property type="match status" value="1"/>
</dbReference>
<dbReference type="PROSITE" id="PS00109">
    <property type="entry name" value="PROTEIN_KINASE_TYR"/>
    <property type="match status" value="1"/>
</dbReference>
<dbReference type="InterPro" id="IPR008266">
    <property type="entry name" value="Tyr_kinase_AS"/>
</dbReference>
<accession>A0AAU9P801</accession>
<dbReference type="InterPro" id="IPR000719">
    <property type="entry name" value="Prot_kinase_dom"/>
</dbReference>
<name>A0AAU9P801_9ASTR</name>
<evidence type="ECO:0000256" key="3">
    <source>
        <dbReference type="SAM" id="MobiDB-lite"/>
    </source>
</evidence>
<dbReference type="Proteomes" id="UP001157418">
    <property type="component" value="Unassembled WGS sequence"/>
</dbReference>
<dbReference type="InterPro" id="IPR050528">
    <property type="entry name" value="L-type_Lectin-RKs"/>
</dbReference>
<dbReference type="Gene3D" id="1.10.510.10">
    <property type="entry name" value="Transferase(Phosphotransferase) domain 1"/>
    <property type="match status" value="1"/>
</dbReference>
<evidence type="ECO:0000256" key="2">
    <source>
        <dbReference type="ARBA" id="ARBA00022840"/>
    </source>
</evidence>
<keyword evidence="1" id="KW-0547">Nucleotide-binding</keyword>
<dbReference type="SUPFAM" id="SSF56112">
    <property type="entry name" value="Protein kinase-like (PK-like)"/>
    <property type="match status" value="1"/>
</dbReference>